<organism evidence="2 3">
    <name type="scientific">Streptantibioticus ferralitis</name>
    <dbReference type="NCBI Taxonomy" id="236510"/>
    <lineage>
        <taxon>Bacteria</taxon>
        <taxon>Bacillati</taxon>
        <taxon>Actinomycetota</taxon>
        <taxon>Actinomycetes</taxon>
        <taxon>Kitasatosporales</taxon>
        <taxon>Streptomycetaceae</taxon>
        <taxon>Streptantibioticus</taxon>
    </lineage>
</organism>
<protein>
    <submittedName>
        <fullName evidence="2">Uncharacterized protein</fullName>
    </submittedName>
</protein>
<feature type="region of interest" description="Disordered" evidence="1">
    <location>
        <begin position="37"/>
        <end position="66"/>
    </location>
</feature>
<keyword evidence="3" id="KW-1185">Reference proteome</keyword>
<evidence type="ECO:0000313" key="2">
    <source>
        <dbReference type="EMBL" id="MDF2258395.1"/>
    </source>
</evidence>
<evidence type="ECO:0000256" key="1">
    <source>
        <dbReference type="SAM" id="MobiDB-lite"/>
    </source>
</evidence>
<name>A0ABT5Z3J6_9ACTN</name>
<gene>
    <name evidence="2" type="ORF">P2L57_22535</name>
</gene>
<accession>A0ABT5Z3J6</accession>
<comment type="caution">
    <text evidence="2">The sequence shown here is derived from an EMBL/GenBank/DDBJ whole genome shotgun (WGS) entry which is preliminary data.</text>
</comment>
<dbReference type="RefSeq" id="WP_275817373.1">
    <property type="nucleotide sequence ID" value="NZ_BAAANM010000007.1"/>
</dbReference>
<proteinExistence type="predicted"/>
<evidence type="ECO:0000313" key="3">
    <source>
        <dbReference type="Proteomes" id="UP001220022"/>
    </source>
</evidence>
<dbReference type="Proteomes" id="UP001220022">
    <property type="component" value="Unassembled WGS sequence"/>
</dbReference>
<sequence length="66" mass="7152">MVKDKLTGKAGVFMGVELYSPAKSKRAELMAFLRPQGGGKEWTTRPVNVEPVTEGELPDAQQPHAA</sequence>
<dbReference type="EMBL" id="JARHTQ010000015">
    <property type="protein sequence ID" value="MDF2258395.1"/>
    <property type="molecule type" value="Genomic_DNA"/>
</dbReference>
<reference evidence="2 3" key="1">
    <citation type="submission" date="2023-03" db="EMBL/GenBank/DDBJ databases">
        <title>Draft genome sequence of type strain Streptomyces ferralitis JCM 14344.</title>
        <authorList>
            <person name="Klaysubun C."/>
            <person name="Duangmal K."/>
        </authorList>
    </citation>
    <scope>NUCLEOTIDE SEQUENCE [LARGE SCALE GENOMIC DNA]</scope>
    <source>
        <strain evidence="2 3">JCM 14344</strain>
    </source>
</reference>